<keyword evidence="8 12" id="KW-1133">Transmembrane helix</keyword>
<evidence type="ECO:0000313" key="15">
    <source>
        <dbReference type="EMBL" id="TLQ48191.1"/>
    </source>
</evidence>
<name>A0A5R9ED77_9ACTN</name>
<dbReference type="Pfam" id="PF00082">
    <property type="entry name" value="Peptidase_S8"/>
    <property type="match status" value="1"/>
</dbReference>
<keyword evidence="3" id="KW-1003">Cell membrane</keyword>
<dbReference type="InterPro" id="IPR023834">
    <property type="entry name" value="T7SS_pept_S8A_mycosin"/>
</dbReference>
<organism evidence="15 16">
    <name type="scientific">Streptomyces marianii</name>
    <dbReference type="NCBI Taxonomy" id="1817406"/>
    <lineage>
        <taxon>Bacteria</taxon>
        <taxon>Bacillati</taxon>
        <taxon>Actinomycetota</taxon>
        <taxon>Actinomycetes</taxon>
        <taxon>Kitasatosporales</taxon>
        <taxon>Streptomycetaceae</taxon>
        <taxon>Streptomyces</taxon>
    </lineage>
</organism>
<feature type="active site" description="Charge relay system" evidence="10">
    <location>
        <position position="100"/>
    </location>
</feature>
<sequence>MHTSARQPARLRHTLSAAVGLMLAGIATVPAHAETIRDRQWHLDAMHAEEMWEATTGRGITVAVIDSGVDKNVADLRGQVQDGMDLSGLKGNEHTDQAGHGTGMAALIAATGARGQTNGSHGLAPGTKILPIKMPYATGGFGTESSGRRYSESLAKAIRFAADSEAKVINISMGSANTPGKKNVGTSELTAAVKYAIGKGKLIFAAVGNSGNLTNAIEYPAATPGVVGVAGVDQKAKPLENSQFGPQVDLAAPGKEIVRACPEGTQICGGTGSSPATALASASAALIWSQHPNWTNNQVLRVLMQTASGNDKGLSRDDVVGYGVIRPRIALTTPGDPGPADKYPIPDFAYENAKSPSSKASEASGPMGGAGQSTAAPAASNDESSATGLWIAAAIGAAVVLGAAIAIAALRNRHRTRAASAIAAVPPQYGGHQPYYAQGPIAPRSHDLAQPTHITDRNEYGGT</sequence>
<evidence type="ECO:0000256" key="8">
    <source>
        <dbReference type="ARBA" id="ARBA00022989"/>
    </source>
</evidence>
<feature type="active site" description="Charge relay system" evidence="10">
    <location>
        <position position="66"/>
    </location>
</feature>
<dbReference type="SUPFAM" id="SSF52743">
    <property type="entry name" value="Subtilisin-like"/>
    <property type="match status" value="1"/>
</dbReference>
<dbReference type="Gene3D" id="3.40.50.200">
    <property type="entry name" value="Peptidase S8/S53 domain"/>
    <property type="match status" value="1"/>
</dbReference>
<dbReference type="PANTHER" id="PTHR43806">
    <property type="entry name" value="PEPTIDASE S8"/>
    <property type="match status" value="1"/>
</dbReference>
<dbReference type="AlphaFoldDB" id="A0A5R9ED77"/>
<evidence type="ECO:0000313" key="16">
    <source>
        <dbReference type="Proteomes" id="UP000305921"/>
    </source>
</evidence>
<dbReference type="PROSITE" id="PS00136">
    <property type="entry name" value="SUBTILASE_ASP"/>
    <property type="match status" value="1"/>
</dbReference>
<evidence type="ECO:0000256" key="10">
    <source>
        <dbReference type="PROSITE-ProRule" id="PRU01240"/>
    </source>
</evidence>
<dbReference type="InterPro" id="IPR015500">
    <property type="entry name" value="Peptidase_S8_subtilisin-rel"/>
</dbReference>
<accession>A0A5R9ED77</accession>
<dbReference type="InterPro" id="IPR036852">
    <property type="entry name" value="Peptidase_S8/S53_dom_sf"/>
</dbReference>
<dbReference type="NCBIfam" id="TIGR03921">
    <property type="entry name" value="T7SS_mycosin"/>
    <property type="match status" value="1"/>
</dbReference>
<keyword evidence="13" id="KW-0732">Signal</keyword>
<keyword evidence="5 12" id="KW-0812">Transmembrane</keyword>
<evidence type="ECO:0000259" key="14">
    <source>
        <dbReference type="Pfam" id="PF00082"/>
    </source>
</evidence>
<feature type="region of interest" description="Disordered" evidence="11">
    <location>
        <begin position="330"/>
        <end position="381"/>
    </location>
</feature>
<protein>
    <submittedName>
        <fullName evidence="15">Type VII secretion-associated serine protease mycosin</fullName>
    </submittedName>
</protein>
<dbReference type="EMBL" id="VAWE01000001">
    <property type="protein sequence ID" value="TLQ48191.1"/>
    <property type="molecule type" value="Genomic_DNA"/>
</dbReference>
<keyword evidence="7 10" id="KW-0720">Serine protease</keyword>
<evidence type="ECO:0000256" key="3">
    <source>
        <dbReference type="ARBA" id="ARBA00022475"/>
    </source>
</evidence>
<feature type="transmembrane region" description="Helical" evidence="12">
    <location>
        <begin position="389"/>
        <end position="410"/>
    </location>
</feature>
<evidence type="ECO:0000256" key="6">
    <source>
        <dbReference type="ARBA" id="ARBA00022801"/>
    </source>
</evidence>
<evidence type="ECO:0000256" key="11">
    <source>
        <dbReference type="SAM" id="MobiDB-lite"/>
    </source>
</evidence>
<keyword evidence="6 10" id="KW-0378">Hydrolase</keyword>
<dbReference type="InterPro" id="IPR050131">
    <property type="entry name" value="Peptidase_S8_subtilisin-like"/>
</dbReference>
<proteinExistence type="inferred from homology"/>
<feature type="compositionally biased region" description="Basic and acidic residues" evidence="11">
    <location>
        <begin position="454"/>
        <end position="463"/>
    </location>
</feature>
<evidence type="ECO:0000256" key="4">
    <source>
        <dbReference type="ARBA" id="ARBA00022670"/>
    </source>
</evidence>
<dbReference type="Proteomes" id="UP000305921">
    <property type="component" value="Unassembled WGS sequence"/>
</dbReference>
<feature type="region of interest" description="Disordered" evidence="11">
    <location>
        <begin position="434"/>
        <end position="463"/>
    </location>
</feature>
<evidence type="ECO:0000256" key="13">
    <source>
        <dbReference type="SAM" id="SignalP"/>
    </source>
</evidence>
<dbReference type="GO" id="GO:0006508">
    <property type="term" value="P:proteolysis"/>
    <property type="evidence" value="ECO:0007669"/>
    <property type="project" value="UniProtKB-KW"/>
</dbReference>
<dbReference type="PANTHER" id="PTHR43806:SF11">
    <property type="entry name" value="CEREVISIN-RELATED"/>
    <property type="match status" value="1"/>
</dbReference>
<evidence type="ECO:0000256" key="9">
    <source>
        <dbReference type="ARBA" id="ARBA00023136"/>
    </source>
</evidence>
<gene>
    <name evidence="15" type="primary">mycP</name>
    <name evidence="15" type="ORF">FEF34_13270</name>
</gene>
<evidence type="ECO:0000256" key="12">
    <source>
        <dbReference type="SAM" id="Phobius"/>
    </source>
</evidence>
<dbReference type="OrthoDB" id="9798386at2"/>
<dbReference type="GO" id="GO:0004252">
    <property type="term" value="F:serine-type endopeptidase activity"/>
    <property type="evidence" value="ECO:0007669"/>
    <property type="project" value="UniProtKB-UniRule"/>
</dbReference>
<evidence type="ECO:0000256" key="7">
    <source>
        <dbReference type="ARBA" id="ARBA00022825"/>
    </source>
</evidence>
<dbReference type="InterPro" id="IPR023827">
    <property type="entry name" value="Peptidase_S8_Asp-AS"/>
</dbReference>
<dbReference type="GO" id="GO:0005886">
    <property type="term" value="C:plasma membrane"/>
    <property type="evidence" value="ECO:0007669"/>
    <property type="project" value="UniProtKB-SubCell"/>
</dbReference>
<feature type="compositionally biased region" description="Low complexity" evidence="11">
    <location>
        <begin position="353"/>
        <end position="364"/>
    </location>
</feature>
<evidence type="ECO:0000256" key="1">
    <source>
        <dbReference type="ARBA" id="ARBA00004162"/>
    </source>
</evidence>
<comment type="caution">
    <text evidence="15">The sequence shown here is derived from an EMBL/GenBank/DDBJ whole genome shotgun (WGS) entry which is preliminary data.</text>
</comment>
<dbReference type="PRINTS" id="PR00723">
    <property type="entry name" value="SUBTILISIN"/>
</dbReference>
<keyword evidence="16" id="KW-1185">Reference proteome</keyword>
<feature type="signal peptide" evidence="13">
    <location>
        <begin position="1"/>
        <end position="33"/>
    </location>
</feature>
<dbReference type="InterPro" id="IPR000209">
    <property type="entry name" value="Peptidase_S8/S53_dom"/>
</dbReference>
<comment type="subcellular location">
    <subcellularLocation>
        <location evidence="1">Cell membrane</location>
        <topology evidence="1">Single-pass membrane protein</topology>
    </subcellularLocation>
</comment>
<comment type="similarity">
    <text evidence="2 10">Belongs to the peptidase S8 family.</text>
</comment>
<evidence type="ECO:0000256" key="5">
    <source>
        <dbReference type="ARBA" id="ARBA00022692"/>
    </source>
</evidence>
<feature type="domain" description="Peptidase S8/S53" evidence="14">
    <location>
        <begin position="57"/>
        <end position="323"/>
    </location>
</feature>
<dbReference type="PROSITE" id="PS51892">
    <property type="entry name" value="SUBTILASE"/>
    <property type="match status" value="1"/>
</dbReference>
<feature type="chain" id="PRO_5024313339" evidence="13">
    <location>
        <begin position="34"/>
        <end position="463"/>
    </location>
</feature>
<reference evidence="15 16" key="1">
    <citation type="submission" date="2019-05" db="EMBL/GenBank/DDBJ databases">
        <title>Streptomyces marianii sp. nov., a novel marine actinomycete from southern coast of India.</title>
        <authorList>
            <person name="Iniyan A.M."/>
            <person name="Wink J."/>
            <person name="Ramprasad E."/>
            <person name="Ramana C.V."/>
            <person name="Bunk B."/>
            <person name="Sproer C."/>
            <person name="Joseph F.-J.R.S."/>
            <person name="Vincent S.G.P."/>
        </authorList>
    </citation>
    <scope>NUCLEOTIDE SEQUENCE [LARGE SCALE GENOMIC DNA]</scope>
    <source>
        <strain evidence="15 16">ICN19</strain>
    </source>
</reference>
<evidence type="ECO:0000256" key="2">
    <source>
        <dbReference type="ARBA" id="ARBA00011073"/>
    </source>
</evidence>
<feature type="active site" description="Charge relay system" evidence="10">
    <location>
        <position position="274"/>
    </location>
</feature>
<keyword evidence="4 10" id="KW-0645">Protease</keyword>
<keyword evidence="9 12" id="KW-0472">Membrane</keyword>